<keyword evidence="7" id="KW-0479">Metal-binding</keyword>
<dbReference type="HAMAP" id="MF_01595">
    <property type="entry name" value="PNPase"/>
    <property type="match status" value="1"/>
</dbReference>
<comment type="cofactor">
    <cofactor evidence="7">
        <name>Mg(2+)</name>
        <dbReference type="ChEBI" id="CHEBI:18420"/>
    </cofactor>
</comment>
<dbReference type="InterPro" id="IPR027408">
    <property type="entry name" value="PNPase/RNase_PH_dom_sf"/>
</dbReference>
<dbReference type="InterPro" id="IPR004088">
    <property type="entry name" value="KH_dom_type_1"/>
</dbReference>
<evidence type="ECO:0000256" key="7">
    <source>
        <dbReference type="HAMAP-Rule" id="MF_01595"/>
    </source>
</evidence>
<dbReference type="Pfam" id="PF03725">
    <property type="entry name" value="RNase_PH_C"/>
    <property type="match status" value="2"/>
</dbReference>
<accession>A0ABX7WMJ9</accession>
<comment type="subcellular location">
    <subcellularLocation>
        <location evidence="7">Cytoplasm</location>
    </subcellularLocation>
</comment>
<comment type="similarity">
    <text evidence="1 7">Belongs to the polyribonucleotide nucleotidyltransferase family.</text>
</comment>
<feature type="domain" description="S1 motif" evidence="8">
    <location>
        <begin position="633"/>
        <end position="701"/>
    </location>
</feature>
<keyword evidence="10" id="KW-1185">Reference proteome</keyword>
<dbReference type="SUPFAM" id="SSF55666">
    <property type="entry name" value="Ribonuclease PH domain 2-like"/>
    <property type="match status" value="2"/>
</dbReference>
<dbReference type="PANTHER" id="PTHR11252">
    <property type="entry name" value="POLYRIBONUCLEOTIDE NUCLEOTIDYLTRANSFERASE"/>
    <property type="match status" value="1"/>
</dbReference>
<dbReference type="InterPro" id="IPR003029">
    <property type="entry name" value="S1_domain"/>
</dbReference>
<dbReference type="InterPro" id="IPR020568">
    <property type="entry name" value="Ribosomal_Su5_D2-typ_SF"/>
</dbReference>
<feature type="binding site" evidence="7">
    <location>
        <position position="503"/>
    </location>
    <ligand>
        <name>Mg(2+)</name>
        <dbReference type="ChEBI" id="CHEBI:18420"/>
    </ligand>
</feature>
<dbReference type="Gene3D" id="3.30.230.70">
    <property type="entry name" value="GHMP Kinase, N-terminal domain"/>
    <property type="match status" value="2"/>
</dbReference>
<dbReference type="Pfam" id="PF00575">
    <property type="entry name" value="S1"/>
    <property type="match status" value="1"/>
</dbReference>
<keyword evidence="6 7" id="KW-0694">RNA-binding</keyword>
<feature type="binding site" evidence="7">
    <location>
        <position position="497"/>
    </location>
    <ligand>
        <name>Mg(2+)</name>
        <dbReference type="ChEBI" id="CHEBI:18420"/>
    </ligand>
</feature>
<dbReference type="InterPro" id="IPR012162">
    <property type="entry name" value="PNPase"/>
</dbReference>
<dbReference type="PIRSF" id="PIRSF005499">
    <property type="entry name" value="PNPase"/>
    <property type="match status" value="1"/>
</dbReference>
<organism evidence="9 10">
    <name type="scientific">Halomonas sulfidivorans</name>
    <dbReference type="NCBI Taxonomy" id="2733488"/>
    <lineage>
        <taxon>Bacteria</taxon>
        <taxon>Pseudomonadati</taxon>
        <taxon>Pseudomonadota</taxon>
        <taxon>Gammaproteobacteria</taxon>
        <taxon>Oceanospirillales</taxon>
        <taxon>Halomonadaceae</taxon>
        <taxon>Halomonas</taxon>
    </lineage>
</organism>
<evidence type="ECO:0000256" key="2">
    <source>
        <dbReference type="ARBA" id="ARBA00022490"/>
    </source>
</evidence>
<dbReference type="GO" id="GO:0004654">
    <property type="term" value="F:polyribonucleotide nucleotidyltransferase activity"/>
    <property type="evidence" value="ECO:0007669"/>
    <property type="project" value="UniProtKB-EC"/>
</dbReference>
<reference evidence="9 10" key="1">
    <citation type="journal article" date="2021" name="Front. Microbiol.">
        <title>Aerobic Denitrification and Heterotrophic Sulfur Oxidation in the Genus Halomonas Revealed by Six Novel Species Characterizations and Genome-Based Analysis.</title>
        <authorList>
            <person name="Wang L."/>
            <person name="Shao Z."/>
        </authorList>
    </citation>
    <scope>NUCLEOTIDE SEQUENCE [LARGE SCALE GENOMIC DNA]</scope>
    <source>
        <strain evidence="9 10">MCCC 1A13718</strain>
    </source>
</reference>
<dbReference type="Gene3D" id="3.30.1370.10">
    <property type="entry name" value="K Homology domain, type 1"/>
    <property type="match status" value="1"/>
</dbReference>
<dbReference type="Proteomes" id="UP000671845">
    <property type="component" value="Chromosome"/>
</dbReference>
<evidence type="ECO:0000256" key="3">
    <source>
        <dbReference type="ARBA" id="ARBA00022679"/>
    </source>
</evidence>
<evidence type="ECO:0000256" key="4">
    <source>
        <dbReference type="ARBA" id="ARBA00022695"/>
    </source>
</evidence>
<keyword evidence="3 7" id="KW-0808">Transferase</keyword>
<dbReference type="SUPFAM" id="SSF50249">
    <property type="entry name" value="Nucleic acid-binding proteins"/>
    <property type="match status" value="1"/>
</dbReference>
<dbReference type="CDD" id="cd11364">
    <property type="entry name" value="RNase_PH_PNPase_2"/>
    <property type="match status" value="1"/>
</dbReference>
<sequence>MSRDKLKEVAVNPVKKTFQYGRSTVTLETGRIARQATGAVMVTMDETVVLCTVVARKDTKPGQDFFPLSVHYQEKTYAVGKIPGGFFKREGRPTEKETLTSRLIDRPIRPLFPKGFMNEVQVICTVLSTDRNHDPDIAAMLGTSAALAISGVPFNGPIGAARVGFDEEKGYFLNPTVEELASSELDMVVAGTEKAVLMVESEADELLEDEMLGAVLYGHQEMQVAIRAINELVAEAGKPKWEWQPPAENTALKQAVATAFEAKVGEAYRITDKMARQDALAALKEQAVEQLAGEEEGRFDADEVKGAFASLEKRVVRSRVIKGEPRIDGRDQKTVRPLAIEVGSLPKTHGSAIFTRGETQAIVIATLGTLRDAQLIESLEGERKDRFLLHYNFPPYSVGEAGFMGGPKRREIGHGRLARRGVQAMLPDEADFPYTIRVVSEITESNGSSSMASVCGASLALMDAGVPMKAPVAGIAMGLVKDENGFAVLTDILGDEDHLGDMDFKVAGSSAGVTALQMDIKIEGINEEIMEIALQQAHEARLHILEQMNTVIGQSRAEVSENAPSMATIKIDPEKIRDVIGKGGATIRKICEDTGASIDLDDDGTVRIYAEDKAAAKKAIDIVLSITAEAEIGKLYKGKVVRIADFGAFVNIMPGTDGLVHISQIVPERVNDVRDFLNEGDEVVVKVLDIDNRNRVKLTIKEIAPEEKAAFEAEQAETAL</sequence>
<comment type="subunit">
    <text evidence="7">Component of the RNA degradosome, which is a multiprotein complex involved in RNA processing and mRNA degradation.</text>
</comment>
<dbReference type="SUPFAM" id="SSF54211">
    <property type="entry name" value="Ribosomal protein S5 domain 2-like"/>
    <property type="match status" value="2"/>
</dbReference>
<dbReference type="Pfam" id="PF00013">
    <property type="entry name" value="KH_1"/>
    <property type="match status" value="1"/>
</dbReference>
<dbReference type="NCBIfam" id="NF008805">
    <property type="entry name" value="PRK11824.1"/>
    <property type="match status" value="1"/>
</dbReference>
<dbReference type="NCBIfam" id="TIGR03591">
    <property type="entry name" value="polynuc_phos"/>
    <property type="match status" value="1"/>
</dbReference>
<dbReference type="PROSITE" id="PS50126">
    <property type="entry name" value="S1"/>
    <property type="match status" value="1"/>
</dbReference>
<evidence type="ECO:0000256" key="6">
    <source>
        <dbReference type="ARBA" id="ARBA00022884"/>
    </source>
</evidence>
<evidence type="ECO:0000259" key="8">
    <source>
        <dbReference type="PROSITE" id="PS50126"/>
    </source>
</evidence>
<comment type="catalytic activity">
    <reaction evidence="7">
        <text>RNA(n+1) + phosphate = RNA(n) + a ribonucleoside 5'-diphosphate</text>
        <dbReference type="Rhea" id="RHEA:22096"/>
        <dbReference type="Rhea" id="RHEA-COMP:14527"/>
        <dbReference type="Rhea" id="RHEA-COMP:17342"/>
        <dbReference type="ChEBI" id="CHEBI:43474"/>
        <dbReference type="ChEBI" id="CHEBI:57930"/>
        <dbReference type="ChEBI" id="CHEBI:140395"/>
        <dbReference type="EC" id="2.7.7.8"/>
    </reaction>
</comment>
<comment type="function">
    <text evidence="7">Involved in mRNA degradation. Catalyzes the phosphorolysis of single-stranded polyribonucleotides processively in the 3'- to 5'-direction.</text>
</comment>
<dbReference type="CDD" id="cd02393">
    <property type="entry name" value="KH-I_PNPase"/>
    <property type="match status" value="1"/>
</dbReference>
<dbReference type="InterPro" id="IPR012340">
    <property type="entry name" value="NA-bd_OB-fold"/>
</dbReference>
<dbReference type="InterPro" id="IPR036612">
    <property type="entry name" value="KH_dom_type_1_sf"/>
</dbReference>
<dbReference type="CDD" id="cd11363">
    <property type="entry name" value="RNase_PH_PNPase_1"/>
    <property type="match status" value="1"/>
</dbReference>
<evidence type="ECO:0000256" key="1">
    <source>
        <dbReference type="ARBA" id="ARBA00007404"/>
    </source>
</evidence>
<dbReference type="SMART" id="SM00316">
    <property type="entry name" value="S1"/>
    <property type="match status" value="1"/>
</dbReference>
<keyword evidence="5 7" id="KW-0460">Magnesium</keyword>
<keyword evidence="4 7" id="KW-0548">Nucleotidyltransferase</keyword>
<dbReference type="Gene3D" id="2.40.50.140">
    <property type="entry name" value="Nucleic acid-binding proteins"/>
    <property type="match status" value="1"/>
</dbReference>
<dbReference type="SUPFAM" id="SSF54791">
    <property type="entry name" value="Eukaryotic type KH-domain (KH-domain type I)"/>
    <property type="match status" value="1"/>
</dbReference>
<dbReference type="Pfam" id="PF01138">
    <property type="entry name" value="RNase_PH"/>
    <property type="match status" value="2"/>
</dbReference>
<dbReference type="InterPro" id="IPR001247">
    <property type="entry name" value="ExoRNase_PH_dom1"/>
</dbReference>
<dbReference type="PROSITE" id="PS50084">
    <property type="entry name" value="KH_TYPE_1"/>
    <property type="match status" value="1"/>
</dbReference>
<proteinExistence type="inferred from homology"/>
<dbReference type="InterPro" id="IPR015848">
    <property type="entry name" value="PNPase_PH_RNA-bd_bac/org-type"/>
</dbReference>
<gene>
    <name evidence="7 9" type="primary">pnp</name>
    <name evidence="9" type="ORF">HNO53_19935</name>
</gene>
<dbReference type="CDD" id="cd04472">
    <property type="entry name" value="S1_PNPase"/>
    <property type="match status" value="1"/>
</dbReference>
<dbReference type="EC" id="2.7.7.8" evidence="7"/>
<evidence type="ECO:0000256" key="5">
    <source>
        <dbReference type="ARBA" id="ARBA00022842"/>
    </source>
</evidence>
<keyword evidence="2 7" id="KW-0963">Cytoplasm</keyword>
<evidence type="ECO:0000313" key="10">
    <source>
        <dbReference type="Proteomes" id="UP000671845"/>
    </source>
</evidence>
<dbReference type="EMBL" id="CP053383">
    <property type="protein sequence ID" value="QTP60782.1"/>
    <property type="molecule type" value="Genomic_DNA"/>
</dbReference>
<dbReference type="SMART" id="SM00322">
    <property type="entry name" value="KH"/>
    <property type="match status" value="1"/>
</dbReference>
<dbReference type="InterPro" id="IPR004087">
    <property type="entry name" value="KH_dom"/>
</dbReference>
<name>A0ABX7WMJ9_9GAMM</name>
<dbReference type="InterPro" id="IPR015847">
    <property type="entry name" value="ExoRNase_PH_dom2"/>
</dbReference>
<dbReference type="PANTHER" id="PTHR11252:SF0">
    <property type="entry name" value="POLYRIBONUCLEOTIDE NUCLEOTIDYLTRANSFERASE 1, MITOCHONDRIAL"/>
    <property type="match status" value="1"/>
</dbReference>
<protein>
    <recommendedName>
        <fullName evidence="7">Polyribonucleotide nucleotidyltransferase</fullName>
        <ecNumber evidence="7">2.7.7.8</ecNumber>
    </recommendedName>
    <alternativeName>
        <fullName evidence="7">Polynucleotide phosphorylase</fullName>
        <shortName evidence="7">PNPase</shortName>
    </alternativeName>
</protein>
<dbReference type="Pfam" id="PF03726">
    <property type="entry name" value="PNPase"/>
    <property type="match status" value="1"/>
</dbReference>
<evidence type="ECO:0000313" key="9">
    <source>
        <dbReference type="EMBL" id="QTP60782.1"/>
    </source>
</evidence>
<dbReference type="InterPro" id="IPR036345">
    <property type="entry name" value="ExoRNase_PH_dom2_sf"/>
</dbReference>